<reference evidence="2 3" key="1">
    <citation type="submission" date="2019-03" db="EMBL/GenBank/DDBJ databases">
        <title>First draft genome of Liparis tanakae, snailfish: a comprehensive survey of snailfish specific genes.</title>
        <authorList>
            <person name="Kim W."/>
            <person name="Song I."/>
            <person name="Jeong J.-H."/>
            <person name="Kim D."/>
            <person name="Kim S."/>
            <person name="Ryu S."/>
            <person name="Song J.Y."/>
            <person name="Lee S.K."/>
        </authorList>
    </citation>
    <scope>NUCLEOTIDE SEQUENCE [LARGE SCALE GENOMIC DNA]</scope>
    <source>
        <tissue evidence="2">Muscle</tissue>
    </source>
</reference>
<feature type="compositionally biased region" description="Basic and acidic residues" evidence="1">
    <location>
        <begin position="160"/>
        <end position="178"/>
    </location>
</feature>
<accession>A0A4Z2HPD6</accession>
<evidence type="ECO:0000256" key="1">
    <source>
        <dbReference type="SAM" id="MobiDB-lite"/>
    </source>
</evidence>
<sequence length="196" mass="20966">MKLIKAREFTPLAMLGPAVSPQCPARPGVSGKAAGFTGMTQATRGAGIIRTPCRSSNICSPAITNQREELRAATNRPARADVSGYRDHLGKSWPPGRTSCPPKTGVEVRGQSFMVERVGVGTCALWNFVEFGCHHGNHNGAGRSQSLASDLPLKEGNLGEGERNMFEQSEKDQREQRVDTSSTLTPAPGFSAEPES</sequence>
<dbReference type="EMBL" id="SRLO01000216">
    <property type="protein sequence ID" value="TNN66642.1"/>
    <property type="molecule type" value="Genomic_DNA"/>
</dbReference>
<gene>
    <name evidence="2" type="ORF">EYF80_023176</name>
</gene>
<dbReference type="Proteomes" id="UP000314294">
    <property type="component" value="Unassembled WGS sequence"/>
</dbReference>
<name>A0A4Z2HPD6_9TELE</name>
<feature type="region of interest" description="Disordered" evidence="1">
    <location>
        <begin position="141"/>
        <end position="196"/>
    </location>
</feature>
<evidence type="ECO:0000313" key="3">
    <source>
        <dbReference type="Proteomes" id="UP000314294"/>
    </source>
</evidence>
<keyword evidence="3" id="KW-1185">Reference proteome</keyword>
<dbReference type="AlphaFoldDB" id="A0A4Z2HPD6"/>
<feature type="region of interest" description="Disordered" evidence="1">
    <location>
        <begin position="73"/>
        <end position="103"/>
    </location>
</feature>
<proteinExistence type="predicted"/>
<evidence type="ECO:0000313" key="2">
    <source>
        <dbReference type="EMBL" id="TNN66642.1"/>
    </source>
</evidence>
<protein>
    <submittedName>
        <fullName evidence="2">Uncharacterized protein</fullName>
    </submittedName>
</protein>
<organism evidence="2 3">
    <name type="scientific">Liparis tanakae</name>
    <name type="common">Tanaka's snailfish</name>
    <dbReference type="NCBI Taxonomy" id="230148"/>
    <lineage>
        <taxon>Eukaryota</taxon>
        <taxon>Metazoa</taxon>
        <taxon>Chordata</taxon>
        <taxon>Craniata</taxon>
        <taxon>Vertebrata</taxon>
        <taxon>Euteleostomi</taxon>
        <taxon>Actinopterygii</taxon>
        <taxon>Neopterygii</taxon>
        <taxon>Teleostei</taxon>
        <taxon>Neoteleostei</taxon>
        <taxon>Acanthomorphata</taxon>
        <taxon>Eupercaria</taxon>
        <taxon>Perciformes</taxon>
        <taxon>Cottioidei</taxon>
        <taxon>Cottales</taxon>
        <taxon>Liparidae</taxon>
        <taxon>Liparis</taxon>
    </lineage>
</organism>
<comment type="caution">
    <text evidence="2">The sequence shown here is derived from an EMBL/GenBank/DDBJ whole genome shotgun (WGS) entry which is preliminary data.</text>
</comment>